<comment type="caution">
    <text evidence="2">The sequence shown here is derived from an EMBL/GenBank/DDBJ whole genome shotgun (WGS) entry which is preliminary data.</text>
</comment>
<gene>
    <name evidence="2" type="ORF">ENR15_22110</name>
</gene>
<feature type="coiled-coil region" evidence="1">
    <location>
        <begin position="361"/>
        <end position="417"/>
    </location>
</feature>
<keyword evidence="1" id="KW-0175">Coiled coil</keyword>
<reference evidence="2" key="1">
    <citation type="journal article" date="2020" name="mSystems">
        <title>Genome- and Community-Level Interaction Insights into Carbon Utilization and Element Cycling Functions of Hydrothermarchaeota in Hydrothermal Sediment.</title>
        <authorList>
            <person name="Zhou Z."/>
            <person name="Liu Y."/>
            <person name="Xu W."/>
            <person name="Pan J."/>
            <person name="Luo Z.H."/>
            <person name="Li M."/>
        </authorList>
    </citation>
    <scope>NUCLEOTIDE SEQUENCE [LARGE SCALE GENOMIC DNA]</scope>
    <source>
        <strain evidence="2">SpSt-374</strain>
    </source>
</reference>
<dbReference type="InterPro" id="IPR047813">
    <property type="entry name" value="HmpF"/>
</dbReference>
<dbReference type="EMBL" id="DSPX01000225">
    <property type="protein sequence ID" value="HGG03255.1"/>
    <property type="molecule type" value="Genomic_DNA"/>
</dbReference>
<dbReference type="AlphaFoldDB" id="A0A7C3VW31"/>
<sequence length="581" mass="66205">MLYLAEVQKKTGVFGGGKAELKLLAFQRGESWTAVQGDDTIQAEEASAYNPGALVLVDLNASKQVQKVYQDTARQMVGILQNFSRIQEKFKNKEEEIEQWKVSLEYQGDVLRQREEEIEAKLQQLEHIQEESNRLEQQRQEIESAREESLRLRDQLLGNRTELDTAWEQVRSEMQRIEELQSQINSSAAQLDEQLAAHLRSLLDYLNTTVPSTDAVRTHLNAGVEVVTSGQSLLDELWQRYEQDRSTVESQKADVKLLDSELKQEWEQWHQAQTALEQSRADLLFKETALNAKLEEVAAVKQQLLSAEELHQQLLLLSDGGESVNVSDKVDVPALENMPLEELQGQVQARQQDLEGLFRFVNSQEEELTLQRQDIEELQAKLSRSSEGERPGLEAELADQQEQYNMLNETLVGQRRNLREREEILSKHQEVLWRRLGNPPGLGRSKKLDVKPALQKVEALRQFFGAAVQNLTGSVESLQQSIGELRETVTQKAAAQEGKQQELKEKESALATREQEVLELAGRVSLYQEMLQPERDRLHSLHKKLEEIGAAIAHVDETKDYQQQAITQIRDALMPIISPSA</sequence>
<proteinExistence type="predicted"/>
<organism evidence="2">
    <name type="scientific">Planktothricoides sp. SpSt-374</name>
    <dbReference type="NCBI Taxonomy" id="2282167"/>
    <lineage>
        <taxon>Bacteria</taxon>
        <taxon>Bacillati</taxon>
        <taxon>Cyanobacteriota</taxon>
        <taxon>Cyanophyceae</taxon>
        <taxon>Oscillatoriophycideae</taxon>
        <taxon>Oscillatoriales</taxon>
        <taxon>Oscillatoriaceae</taxon>
        <taxon>Planktothricoides</taxon>
    </lineage>
</organism>
<protein>
    <recommendedName>
        <fullName evidence="3">Chromosome partition protein Smc</fullName>
    </recommendedName>
</protein>
<name>A0A7C3VW31_9CYAN</name>
<evidence type="ECO:0008006" key="3">
    <source>
        <dbReference type="Google" id="ProtNLM"/>
    </source>
</evidence>
<feature type="coiled-coil region" evidence="1">
    <location>
        <begin position="468"/>
        <end position="516"/>
    </location>
</feature>
<accession>A0A7C3VW31</accession>
<feature type="coiled-coil region" evidence="1">
    <location>
        <begin position="83"/>
        <end position="197"/>
    </location>
</feature>
<evidence type="ECO:0000313" key="2">
    <source>
        <dbReference type="EMBL" id="HGG03255.1"/>
    </source>
</evidence>
<dbReference type="NCBIfam" id="NF038350">
    <property type="entry name" value="taxis_HmpF"/>
    <property type="match status" value="1"/>
</dbReference>
<evidence type="ECO:0000256" key="1">
    <source>
        <dbReference type="SAM" id="Coils"/>
    </source>
</evidence>